<evidence type="ECO:0000256" key="4">
    <source>
        <dbReference type="RuleBase" id="RU367119"/>
    </source>
</evidence>
<protein>
    <recommendedName>
        <fullName evidence="4">Phosphate-binding protein</fullName>
    </recommendedName>
</protein>
<keyword evidence="3 4" id="KW-0732">Signal</keyword>
<dbReference type="InterPro" id="IPR024370">
    <property type="entry name" value="PBP_domain"/>
</dbReference>
<feature type="chain" id="PRO_5041485546" description="Phosphate-binding protein" evidence="4">
    <location>
        <begin position="26"/>
        <end position="277"/>
    </location>
</feature>
<accession>A0AA41R1V7</accession>
<comment type="similarity">
    <text evidence="1 4">Belongs to the PstS family.</text>
</comment>
<evidence type="ECO:0000259" key="5">
    <source>
        <dbReference type="Pfam" id="PF12849"/>
    </source>
</evidence>
<sequence length="277" mass="29116">MQKKLIRCGTVTLLMAILLTIPAWAGSLKSFADLQGTLDIAGGTAHIPVMNEAAKRIMTANPKIRITVTGGGTGIGVQKAGEGLVDIGNTGRALSAEEVARFGLRSFAFAVDGVAPVVHSDNPVAGLSVQQVRDIFAGRITHWQAVGGPDAAIHVYGREEASGTHEVFWKKLLNKETVVGSANIIQSNGAMKVAVSRDIYAIGYMSIGHIDDSVKPLAVDGVLPSQATAIDGTYPAVRQLYMNTKGDPKPLARAFIDYILSAEGAGIIRAAGYIPLQ</sequence>
<dbReference type="EMBL" id="JALJRB010000001">
    <property type="protein sequence ID" value="MCJ8499256.1"/>
    <property type="molecule type" value="Genomic_DNA"/>
</dbReference>
<comment type="function">
    <text evidence="4">Involved in the system for phosphate transport across the cytoplasmic membrane.</text>
</comment>
<keyword evidence="4" id="KW-0592">Phosphate transport</keyword>
<organism evidence="6 7">
    <name type="scientific">Desulfatitalea alkaliphila</name>
    <dbReference type="NCBI Taxonomy" id="2929485"/>
    <lineage>
        <taxon>Bacteria</taxon>
        <taxon>Pseudomonadati</taxon>
        <taxon>Thermodesulfobacteriota</taxon>
        <taxon>Desulfobacteria</taxon>
        <taxon>Desulfobacterales</taxon>
        <taxon>Desulfosarcinaceae</taxon>
        <taxon>Desulfatitalea</taxon>
    </lineage>
</organism>
<name>A0AA41R1V7_9BACT</name>
<feature type="signal peptide" evidence="4">
    <location>
        <begin position="1"/>
        <end position="25"/>
    </location>
</feature>
<reference evidence="6" key="1">
    <citation type="submission" date="2022-04" db="EMBL/GenBank/DDBJ databases">
        <title>Desulfatitalea alkaliphila sp. nov., a novel anaerobic sulfate-reducing bacterium isolated from terrestrial mud volcano, Taman Peninsula, Russia.</title>
        <authorList>
            <person name="Khomyakova M.A."/>
            <person name="Merkel A.Y."/>
            <person name="Slobodkin A.I."/>
        </authorList>
    </citation>
    <scope>NUCLEOTIDE SEQUENCE</scope>
    <source>
        <strain evidence="6">M08but</strain>
    </source>
</reference>
<evidence type="ECO:0000256" key="3">
    <source>
        <dbReference type="ARBA" id="ARBA00022729"/>
    </source>
</evidence>
<keyword evidence="2 4" id="KW-0813">Transport</keyword>
<feature type="domain" description="PBP" evidence="5">
    <location>
        <begin position="35"/>
        <end position="263"/>
    </location>
</feature>
<dbReference type="PANTHER" id="PTHR30570:SF1">
    <property type="entry name" value="PHOSPHATE-BINDING PROTEIN PSTS"/>
    <property type="match status" value="1"/>
</dbReference>
<dbReference type="GO" id="GO:0006817">
    <property type="term" value="P:phosphate ion transport"/>
    <property type="evidence" value="ECO:0007669"/>
    <property type="project" value="UniProtKB-UniRule"/>
</dbReference>
<dbReference type="Proteomes" id="UP001165427">
    <property type="component" value="Unassembled WGS sequence"/>
</dbReference>
<evidence type="ECO:0000256" key="1">
    <source>
        <dbReference type="ARBA" id="ARBA00008725"/>
    </source>
</evidence>
<evidence type="ECO:0000313" key="6">
    <source>
        <dbReference type="EMBL" id="MCJ8499256.1"/>
    </source>
</evidence>
<evidence type="ECO:0000313" key="7">
    <source>
        <dbReference type="Proteomes" id="UP001165427"/>
    </source>
</evidence>
<proteinExistence type="inferred from homology"/>
<dbReference type="NCBIfam" id="TIGR02136">
    <property type="entry name" value="ptsS_2"/>
    <property type="match status" value="1"/>
</dbReference>
<dbReference type="GO" id="GO:0042301">
    <property type="term" value="F:phosphate ion binding"/>
    <property type="evidence" value="ECO:0007669"/>
    <property type="project" value="UniProtKB-UniRule"/>
</dbReference>
<dbReference type="Pfam" id="PF12849">
    <property type="entry name" value="PBP_like_2"/>
    <property type="match status" value="1"/>
</dbReference>
<dbReference type="InterPro" id="IPR011862">
    <property type="entry name" value="Phos-bd"/>
</dbReference>
<dbReference type="CDD" id="cd13653">
    <property type="entry name" value="PBP2_phosphate_like_1"/>
    <property type="match status" value="1"/>
</dbReference>
<dbReference type="Gene3D" id="3.40.190.10">
    <property type="entry name" value="Periplasmic binding protein-like II"/>
    <property type="match status" value="2"/>
</dbReference>
<evidence type="ECO:0000256" key="2">
    <source>
        <dbReference type="ARBA" id="ARBA00022448"/>
    </source>
</evidence>
<dbReference type="PANTHER" id="PTHR30570">
    <property type="entry name" value="PERIPLASMIC PHOSPHATE BINDING COMPONENT OF PHOSPHATE ABC TRANSPORTER"/>
    <property type="match status" value="1"/>
</dbReference>
<dbReference type="AlphaFoldDB" id="A0AA41R1V7"/>
<gene>
    <name evidence="6" type="ORF">MRX98_01605</name>
</gene>
<keyword evidence="7" id="KW-1185">Reference proteome</keyword>
<dbReference type="SUPFAM" id="SSF53850">
    <property type="entry name" value="Periplasmic binding protein-like II"/>
    <property type="match status" value="1"/>
</dbReference>
<comment type="caution">
    <text evidence="6">The sequence shown here is derived from an EMBL/GenBank/DDBJ whole genome shotgun (WGS) entry which is preliminary data.</text>
</comment>
<dbReference type="InterPro" id="IPR050811">
    <property type="entry name" value="Phosphate_ABC_transporter"/>
</dbReference>
<dbReference type="RefSeq" id="WP_246902433.1">
    <property type="nucleotide sequence ID" value="NZ_JALJRB010000001.1"/>
</dbReference>